<feature type="transmembrane region" description="Helical" evidence="2">
    <location>
        <begin position="313"/>
        <end position="334"/>
    </location>
</feature>
<proteinExistence type="predicted"/>
<dbReference type="AlphaFoldDB" id="A0A1H0JA20"/>
<dbReference type="EMBL" id="FNIE01000009">
    <property type="protein sequence ID" value="SDO40618.1"/>
    <property type="molecule type" value="Genomic_DNA"/>
</dbReference>
<evidence type="ECO:0000313" key="4">
    <source>
        <dbReference type="Proteomes" id="UP000199341"/>
    </source>
</evidence>
<dbReference type="Pfam" id="PF19877">
    <property type="entry name" value="DUF6350"/>
    <property type="match status" value="1"/>
</dbReference>
<evidence type="ECO:0000256" key="2">
    <source>
        <dbReference type="SAM" id="Phobius"/>
    </source>
</evidence>
<keyword evidence="4" id="KW-1185">Reference proteome</keyword>
<protein>
    <recommendedName>
        <fullName evidence="5">Integral membrane protein</fullName>
    </recommendedName>
</protein>
<gene>
    <name evidence="3" type="ORF">SAMN05216259_109303</name>
</gene>
<feature type="transmembrane region" description="Helical" evidence="2">
    <location>
        <begin position="379"/>
        <end position="403"/>
    </location>
</feature>
<name>A0A1H0JA20_9ACTN</name>
<feature type="transmembrane region" description="Helical" evidence="2">
    <location>
        <begin position="210"/>
        <end position="231"/>
    </location>
</feature>
<feature type="compositionally biased region" description="Low complexity" evidence="1">
    <location>
        <begin position="480"/>
        <end position="502"/>
    </location>
</feature>
<evidence type="ECO:0000256" key="1">
    <source>
        <dbReference type="SAM" id="MobiDB-lite"/>
    </source>
</evidence>
<feature type="region of interest" description="Disordered" evidence="1">
    <location>
        <begin position="426"/>
        <end position="557"/>
    </location>
</feature>
<keyword evidence="2" id="KW-0812">Transmembrane</keyword>
<accession>A0A1H0JA20</accession>
<keyword evidence="2" id="KW-0472">Membrane</keyword>
<dbReference type="InterPro" id="IPR045931">
    <property type="entry name" value="DUF6350"/>
</dbReference>
<evidence type="ECO:0000313" key="3">
    <source>
        <dbReference type="EMBL" id="SDO40618.1"/>
    </source>
</evidence>
<keyword evidence="2" id="KW-1133">Transmembrane helix</keyword>
<dbReference type="Proteomes" id="UP000199341">
    <property type="component" value="Unassembled WGS sequence"/>
</dbReference>
<reference evidence="3 4" key="1">
    <citation type="submission" date="2016-10" db="EMBL/GenBank/DDBJ databases">
        <authorList>
            <person name="de Groot N.N."/>
        </authorList>
    </citation>
    <scope>NUCLEOTIDE SEQUENCE [LARGE SCALE GENOMIC DNA]</scope>
    <source>
        <strain evidence="3 4">CGMCC 4.2022</strain>
    </source>
</reference>
<feature type="transmembrane region" description="Helical" evidence="2">
    <location>
        <begin position="346"/>
        <end position="367"/>
    </location>
</feature>
<sequence>MSALAAGVAAAGLALGGIAAVVLLLWIGSPFPDSGLGGALHIGADLWLLAQGADLVRTDTLSGDPAPLAIPPLLLSALPAWLVFRGTASAVAMALGRDEDDDNPERPARRRTPRRPAVPLDAYALRCAGAVTGWVLAGYLTPVACAVVYASAGSIHVDLPTAPYVALFAACAAALGAWSGAGRPGADDLRAPRVRRARAYLREAGAAVRAAAIGGGLLLGGAALLGAAALACHPEVSGRSYGHLSDGLVGRFSVLLVAAGLVPNLVVWAAAYTLGTGFSIGAGSIVRPAGDIGYGPLPDFPLLAALPGEGGSWLGWTTLALPGLAALAVAWCVGNGGRSAAGTARVAAEAALVTGGGFAVLAAWAGGPVGAQRLAEFGPAWWSAAGAAAGWVLVLGLPGALLLRYRLAHPPHPWRALLRSARPRLPRQQAGEKGTAPAAEGTARTPGPRGLLPRRARGTAAVPRETPEEAPRRRFGALFGRRTGAGEAAASESTPAAAGPGADPLPWPAPAPLPLFPPPLPDLPPSEPPAPHLPPGPPPVPPLPISDPPPDGPPAGP</sequence>
<dbReference type="STRING" id="310781.SAMN05216259_109303"/>
<feature type="compositionally biased region" description="Pro residues" evidence="1">
    <location>
        <begin position="503"/>
        <end position="557"/>
    </location>
</feature>
<organism evidence="3 4">
    <name type="scientific">Actinacidiphila guanduensis</name>
    <dbReference type="NCBI Taxonomy" id="310781"/>
    <lineage>
        <taxon>Bacteria</taxon>
        <taxon>Bacillati</taxon>
        <taxon>Actinomycetota</taxon>
        <taxon>Actinomycetes</taxon>
        <taxon>Kitasatosporales</taxon>
        <taxon>Streptomycetaceae</taxon>
        <taxon>Actinacidiphila</taxon>
    </lineage>
</organism>
<feature type="transmembrane region" description="Helical" evidence="2">
    <location>
        <begin position="123"/>
        <end position="150"/>
    </location>
</feature>
<feature type="transmembrane region" description="Helical" evidence="2">
    <location>
        <begin position="162"/>
        <end position="181"/>
    </location>
</feature>
<evidence type="ECO:0008006" key="5">
    <source>
        <dbReference type="Google" id="ProtNLM"/>
    </source>
</evidence>
<feature type="transmembrane region" description="Helical" evidence="2">
    <location>
        <begin position="252"/>
        <end position="271"/>
    </location>
</feature>